<evidence type="ECO:0000313" key="8">
    <source>
        <dbReference type="EMBL" id="GFZ01588.1"/>
    </source>
</evidence>
<sequence length="1060" mass="115757">MEGRSLSVKLHDYSEASANNGHDPSRTKNGGTGSTGGRKGLDLIGRKLNPPLIVRNLHLRRRRPLGEPPAVLRVRQPIPAGTEPVAPPFPAGKPPSVGPDLAQGYRRRSREGRRDDVGVPEQESKIFVLINCQSLCASLHERTVAIGGWLALLDSSLHDAPDLRKKVTENEERVYCTLQKEGQGRQTSKAVQSAIIMDLARALGIESSNHSELSKQVKHLKSDLAQSNSISGRRILISLEKIVDNWSLHADISSQQLYLDFEDDAQISPFKNFLCPLTKEVMKSPVVLESSSQTYERSAIEHWFNRCVEDGRDPTCPVTGQVLTSLNMKPNIGLGGAIEEWINRNVEIQIKSAVQSLSEDSPLADSVEQVLDNIYTISEEHPSIRYKVRNAGVVVLIVKVLKDSSKSIGSQLRSKALMALLSMARDEESKKIMLAEGITRLAIHSLIGSSEKEKEYGVKLLLEFSSDKAYCAKVASEKGALVLLSGMAGDLEHPALSNLAEEVLKQMETVEDNLQLLAAAGRFEPLLSRLREGPDDVKIEMASLLGRMTLTNSSKEQIARQSGTILVELLSKRERRAPSLEALYNLSSLDDNATILVDSAVLPALVDALFENQDSAQQVKALAASIIANIVSKPGHWELASVDKDGNSMQSEAIVSGFLGLLSFSSPQCQVAILKILHGMASSPQATESVAGRIKSGDGLKTIITFLEHPEVEHRIYAFKLTRVLSERFGEDLACELKPSNKLPLFREKLLDNQSTDGERSDAACILANLPLSEDDLKTVLGANFVKWTVTTLKDKCCGSNDRISRPISGMVEGLLGLLLPFTRSSDLQIVNVIKDHRLMSIFREQLMFSSNPRVKQLAALGLKYLSESGRALAASGDSEPQPPHGFCSSLVFMCGRSSPRRSTCPIHDSLCEDGNQFCLLKGNCIKPLADLLSDEDTSVQIAAVEALSTLLLDSTSSNCFKRGVDELEQLGVVHAVILLFTDSRPGELQEKAIWMVARLLRAESLVPNISLNQSLVRALVEALKHGSAVTKRHAQEALTNLKQISGVSGKASSQTLTRR</sequence>
<dbReference type="UniPathway" id="UPA00143"/>
<dbReference type="AlphaFoldDB" id="A0A7J0FUJ2"/>
<evidence type="ECO:0000256" key="6">
    <source>
        <dbReference type="SAM" id="MobiDB-lite"/>
    </source>
</evidence>
<accession>A0A7J0FUJ2</accession>
<dbReference type="Pfam" id="PF04564">
    <property type="entry name" value="U-box"/>
    <property type="match status" value="1"/>
</dbReference>
<dbReference type="InterPro" id="IPR011989">
    <property type="entry name" value="ARM-like"/>
</dbReference>
<name>A0A7J0FUJ2_9ERIC</name>
<protein>
    <recommendedName>
        <fullName evidence="3">RING-type E3 ubiquitin transferase</fullName>
        <ecNumber evidence="3">2.3.2.27</ecNumber>
    </recommendedName>
</protein>
<dbReference type="OrthoDB" id="629492at2759"/>
<dbReference type="GO" id="GO:0016567">
    <property type="term" value="P:protein ubiquitination"/>
    <property type="evidence" value="ECO:0007669"/>
    <property type="project" value="UniProtKB-UniPathway"/>
</dbReference>
<dbReference type="InterPro" id="IPR003613">
    <property type="entry name" value="Ubox_domain"/>
</dbReference>
<evidence type="ECO:0000259" key="7">
    <source>
        <dbReference type="PROSITE" id="PS51698"/>
    </source>
</evidence>
<dbReference type="SUPFAM" id="SSF57850">
    <property type="entry name" value="RING/U-box"/>
    <property type="match status" value="1"/>
</dbReference>
<proteinExistence type="predicted"/>
<dbReference type="Gene3D" id="1.25.10.10">
    <property type="entry name" value="Leucine-rich Repeat Variant"/>
    <property type="match status" value="2"/>
</dbReference>
<feature type="compositionally biased region" description="Pro residues" evidence="6">
    <location>
        <begin position="85"/>
        <end position="97"/>
    </location>
</feature>
<dbReference type="InterPro" id="IPR000225">
    <property type="entry name" value="Armadillo"/>
</dbReference>
<dbReference type="PROSITE" id="PS51698">
    <property type="entry name" value="U_BOX"/>
    <property type="match status" value="1"/>
</dbReference>
<dbReference type="SUPFAM" id="SSF48371">
    <property type="entry name" value="ARM repeat"/>
    <property type="match status" value="2"/>
</dbReference>
<dbReference type="CDD" id="cd16664">
    <property type="entry name" value="RING-Ubox_PUB"/>
    <property type="match status" value="1"/>
</dbReference>
<gene>
    <name evidence="8" type="ORF">Acr_15g0001970</name>
</gene>
<dbReference type="Gene3D" id="3.30.40.10">
    <property type="entry name" value="Zinc/RING finger domain, C3HC4 (zinc finger)"/>
    <property type="match status" value="1"/>
</dbReference>
<comment type="caution">
    <text evidence="8">The sequence shown here is derived from an EMBL/GenBank/DDBJ whole genome shotgun (WGS) entry which is preliminary data.</text>
</comment>
<dbReference type="GO" id="GO:0061630">
    <property type="term" value="F:ubiquitin protein ligase activity"/>
    <property type="evidence" value="ECO:0007669"/>
    <property type="project" value="UniProtKB-EC"/>
</dbReference>
<evidence type="ECO:0000256" key="1">
    <source>
        <dbReference type="ARBA" id="ARBA00000900"/>
    </source>
</evidence>
<dbReference type="SMART" id="SM00185">
    <property type="entry name" value="ARM"/>
    <property type="match status" value="6"/>
</dbReference>
<feature type="domain" description="U-box" evidence="7">
    <location>
        <begin position="268"/>
        <end position="348"/>
    </location>
</feature>
<dbReference type="SMART" id="SM00504">
    <property type="entry name" value="Ubox"/>
    <property type="match status" value="1"/>
</dbReference>
<dbReference type="InterPro" id="IPR016024">
    <property type="entry name" value="ARM-type_fold"/>
</dbReference>
<dbReference type="PANTHER" id="PTHR45958:SF14">
    <property type="entry name" value="RING-TYPE E3 UBIQUITIN TRANSFERASE"/>
    <property type="match status" value="1"/>
</dbReference>
<evidence type="ECO:0000256" key="5">
    <source>
        <dbReference type="ARBA" id="ARBA00022737"/>
    </source>
</evidence>
<dbReference type="PANTHER" id="PTHR45958">
    <property type="entry name" value="RING-TYPE E3 UBIQUITIN TRANSFERASE"/>
    <property type="match status" value="1"/>
</dbReference>
<dbReference type="EMBL" id="BJWL01000015">
    <property type="protein sequence ID" value="GFZ01588.1"/>
    <property type="molecule type" value="Genomic_DNA"/>
</dbReference>
<keyword evidence="5" id="KW-0677">Repeat</keyword>
<dbReference type="InterPro" id="IPR013083">
    <property type="entry name" value="Znf_RING/FYVE/PHD"/>
</dbReference>
<evidence type="ECO:0000256" key="4">
    <source>
        <dbReference type="ARBA" id="ARBA00022679"/>
    </source>
</evidence>
<dbReference type="InterPro" id="IPR045210">
    <property type="entry name" value="RING-Ubox_PUB"/>
</dbReference>
<evidence type="ECO:0000256" key="2">
    <source>
        <dbReference type="ARBA" id="ARBA00004906"/>
    </source>
</evidence>
<dbReference type="EC" id="2.3.2.27" evidence="3"/>
<feature type="region of interest" description="Disordered" evidence="6">
    <location>
        <begin position="78"/>
        <end position="118"/>
    </location>
</feature>
<organism evidence="8 9">
    <name type="scientific">Actinidia rufa</name>
    <dbReference type="NCBI Taxonomy" id="165716"/>
    <lineage>
        <taxon>Eukaryota</taxon>
        <taxon>Viridiplantae</taxon>
        <taxon>Streptophyta</taxon>
        <taxon>Embryophyta</taxon>
        <taxon>Tracheophyta</taxon>
        <taxon>Spermatophyta</taxon>
        <taxon>Magnoliopsida</taxon>
        <taxon>eudicotyledons</taxon>
        <taxon>Gunneridae</taxon>
        <taxon>Pentapetalae</taxon>
        <taxon>asterids</taxon>
        <taxon>Ericales</taxon>
        <taxon>Actinidiaceae</taxon>
        <taxon>Actinidia</taxon>
    </lineage>
</organism>
<evidence type="ECO:0000256" key="3">
    <source>
        <dbReference type="ARBA" id="ARBA00012483"/>
    </source>
</evidence>
<evidence type="ECO:0000313" key="9">
    <source>
        <dbReference type="Proteomes" id="UP000585474"/>
    </source>
</evidence>
<comment type="catalytic activity">
    <reaction evidence="1">
        <text>S-ubiquitinyl-[E2 ubiquitin-conjugating enzyme]-L-cysteine + [acceptor protein]-L-lysine = [E2 ubiquitin-conjugating enzyme]-L-cysteine + N(6)-ubiquitinyl-[acceptor protein]-L-lysine.</text>
        <dbReference type="EC" id="2.3.2.27"/>
    </reaction>
</comment>
<feature type="region of interest" description="Disordered" evidence="6">
    <location>
        <begin position="1"/>
        <end position="43"/>
    </location>
</feature>
<comment type="pathway">
    <text evidence="2">Protein modification; protein ubiquitination.</text>
</comment>
<reference evidence="8 9" key="1">
    <citation type="submission" date="2019-07" db="EMBL/GenBank/DDBJ databases">
        <title>De Novo Assembly of kiwifruit Actinidia rufa.</title>
        <authorList>
            <person name="Sugita-Konishi S."/>
            <person name="Sato K."/>
            <person name="Mori E."/>
            <person name="Abe Y."/>
            <person name="Kisaki G."/>
            <person name="Hamano K."/>
            <person name="Suezawa K."/>
            <person name="Otani M."/>
            <person name="Fukuda T."/>
            <person name="Manabe T."/>
            <person name="Gomi K."/>
            <person name="Tabuchi M."/>
            <person name="Akimitsu K."/>
            <person name="Kataoka I."/>
        </authorList>
    </citation>
    <scope>NUCLEOTIDE SEQUENCE [LARGE SCALE GENOMIC DNA]</scope>
    <source>
        <strain evidence="9">cv. Fuchu</strain>
    </source>
</reference>
<dbReference type="Proteomes" id="UP000585474">
    <property type="component" value="Unassembled WGS sequence"/>
</dbReference>
<dbReference type="InterPro" id="IPR052608">
    <property type="entry name" value="U-box_domain_protein"/>
</dbReference>
<keyword evidence="9" id="KW-1185">Reference proteome</keyword>
<keyword evidence="4" id="KW-0808">Transferase</keyword>
<feature type="compositionally biased region" description="Basic and acidic residues" evidence="6">
    <location>
        <begin position="1"/>
        <end position="14"/>
    </location>
</feature>